<protein>
    <submittedName>
        <fullName evidence="2">Cell divisionFtsK/SpoIIIE</fullName>
    </submittedName>
</protein>
<dbReference type="Proteomes" id="UP000000851">
    <property type="component" value="Chromosome"/>
</dbReference>
<evidence type="ECO:0000313" key="2">
    <source>
        <dbReference type="EMBL" id="ACU69980.1"/>
    </source>
</evidence>
<evidence type="ECO:0000313" key="3">
    <source>
        <dbReference type="Proteomes" id="UP000000851"/>
    </source>
</evidence>
<dbReference type="KEGG" id="cai:Caci_1054"/>
<accession>C7Q4C0</accession>
<dbReference type="STRING" id="479433.Caci_1054"/>
<dbReference type="AlphaFoldDB" id="C7Q4C0"/>
<sequence>MSTDIFETAADGTGTVRAAFDATAAECRPDIDALTRRALDRGQRVRRHRTVGKAVGSAAAAAAIGLGTVYALNDSGAPTRPTTIPGSGTYGGNQGSDVQTPPAPVPPSASVSATTSITVAPTSTITASIADAIATWRGAYRGPLAGLRAAA</sequence>
<reference evidence="2 3" key="1">
    <citation type="journal article" date="2009" name="Stand. Genomic Sci.">
        <title>Complete genome sequence of Catenulispora acidiphila type strain (ID 139908).</title>
        <authorList>
            <person name="Copeland A."/>
            <person name="Lapidus A."/>
            <person name="Glavina Del Rio T."/>
            <person name="Nolan M."/>
            <person name="Lucas S."/>
            <person name="Chen F."/>
            <person name="Tice H."/>
            <person name="Cheng J.F."/>
            <person name="Bruce D."/>
            <person name="Goodwin L."/>
            <person name="Pitluck S."/>
            <person name="Mikhailova N."/>
            <person name="Pati A."/>
            <person name="Ivanova N."/>
            <person name="Mavromatis K."/>
            <person name="Chen A."/>
            <person name="Palaniappan K."/>
            <person name="Chain P."/>
            <person name="Land M."/>
            <person name="Hauser L."/>
            <person name="Chang Y.J."/>
            <person name="Jeffries C.D."/>
            <person name="Chertkov O."/>
            <person name="Brettin T."/>
            <person name="Detter J.C."/>
            <person name="Han C."/>
            <person name="Ali Z."/>
            <person name="Tindall B.J."/>
            <person name="Goker M."/>
            <person name="Bristow J."/>
            <person name="Eisen J.A."/>
            <person name="Markowitz V."/>
            <person name="Hugenholtz P."/>
            <person name="Kyrpides N.C."/>
            <person name="Klenk H.P."/>
        </authorList>
    </citation>
    <scope>NUCLEOTIDE SEQUENCE [LARGE SCALE GENOMIC DNA]</scope>
    <source>
        <strain evidence="3">DSM 44928 / JCM 14897 / NBRC 102108 / NRRL B-24433 / ID139908</strain>
    </source>
</reference>
<dbReference type="RefSeq" id="WP_012785274.1">
    <property type="nucleotide sequence ID" value="NC_013131.1"/>
</dbReference>
<evidence type="ECO:0000256" key="1">
    <source>
        <dbReference type="SAM" id="MobiDB-lite"/>
    </source>
</evidence>
<keyword evidence="2" id="KW-0132">Cell division</keyword>
<dbReference type="EMBL" id="CP001700">
    <property type="protein sequence ID" value="ACU69980.1"/>
    <property type="molecule type" value="Genomic_DNA"/>
</dbReference>
<dbReference type="InParanoid" id="C7Q4C0"/>
<keyword evidence="3" id="KW-1185">Reference proteome</keyword>
<gene>
    <name evidence="2" type="ordered locus">Caci_1054</name>
</gene>
<feature type="region of interest" description="Disordered" evidence="1">
    <location>
        <begin position="74"/>
        <end position="110"/>
    </location>
</feature>
<organism evidence="2 3">
    <name type="scientific">Catenulispora acidiphila (strain DSM 44928 / JCM 14897 / NBRC 102108 / NRRL B-24433 / ID139908)</name>
    <dbReference type="NCBI Taxonomy" id="479433"/>
    <lineage>
        <taxon>Bacteria</taxon>
        <taxon>Bacillati</taxon>
        <taxon>Actinomycetota</taxon>
        <taxon>Actinomycetes</taxon>
        <taxon>Catenulisporales</taxon>
        <taxon>Catenulisporaceae</taxon>
        <taxon>Catenulispora</taxon>
    </lineage>
</organism>
<proteinExistence type="predicted"/>
<dbReference type="GO" id="GO:0051301">
    <property type="term" value="P:cell division"/>
    <property type="evidence" value="ECO:0007669"/>
    <property type="project" value="UniProtKB-KW"/>
</dbReference>
<dbReference type="HOGENOM" id="CLU_1728043_0_0_11"/>
<name>C7Q4C0_CATAD</name>
<keyword evidence="2" id="KW-0131">Cell cycle</keyword>